<feature type="transmembrane region" description="Helical" evidence="1">
    <location>
        <begin position="44"/>
        <end position="64"/>
    </location>
</feature>
<evidence type="ECO:0000313" key="3">
    <source>
        <dbReference type="Proteomes" id="UP001472677"/>
    </source>
</evidence>
<dbReference type="Proteomes" id="UP001472677">
    <property type="component" value="Unassembled WGS sequence"/>
</dbReference>
<evidence type="ECO:0000256" key="1">
    <source>
        <dbReference type="SAM" id="Phobius"/>
    </source>
</evidence>
<sequence>MMMDVFAWGVGGAVACWLGGCSDACVLAWEASTYIWFPIESLASSSNLGCFLASTLLFLPFLGVTHTGFSLFEDLFVVISCPLGLELGFQVRFSPLIQGFKFVFSLNPGMF</sequence>
<keyword evidence="1" id="KW-1133">Transmembrane helix</keyword>
<reference evidence="2 3" key="1">
    <citation type="journal article" date="2024" name="G3 (Bethesda)">
        <title>Genome assembly of Hibiscus sabdariffa L. provides insights into metabolisms of medicinal natural products.</title>
        <authorList>
            <person name="Kim T."/>
        </authorList>
    </citation>
    <scope>NUCLEOTIDE SEQUENCE [LARGE SCALE GENOMIC DNA]</scope>
    <source>
        <strain evidence="2">TK-2024</strain>
        <tissue evidence="2">Old leaves</tissue>
    </source>
</reference>
<protein>
    <recommendedName>
        <fullName evidence="4">Secreted protein</fullName>
    </recommendedName>
</protein>
<keyword evidence="1" id="KW-0812">Transmembrane</keyword>
<dbReference type="EMBL" id="JBBPBM010000004">
    <property type="protein sequence ID" value="KAK8589573.1"/>
    <property type="molecule type" value="Genomic_DNA"/>
</dbReference>
<evidence type="ECO:0000313" key="2">
    <source>
        <dbReference type="EMBL" id="KAK8589573.1"/>
    </source>
</evidence>
<keyword evidence="1" id="KW-0472">Membrane</keyword>
<gene>
    <name evidence="2" type="ORF">V6N12_023967</name>
</gene>
<name>A0ABR2G031_9ROSI</name>
<comment type="caution">
    <text evidence="2">The sequence shown here is derived from an EMBL/GenBank/DDBJ whole genome shotgun (WGS) entry which is preliminary data.</text>
</comment>
<keyword evidence="3" id="KW-1185">Reference proteome</keyword>
<accession>A0ABR2G031</accession>
<organism evidence="2 3">
    <name type="scientific">Hibiscus sabdariffa</name>
    <name type="common">roselle</name>
    <dbReference type="NCBI Taxonomy" id="183260"/>
    <lineage>
        <taxon>Eukaryota</taxon>
        <taxon>Viridiplantae</taxon>
        <taxon>Streptophyta</taxon>
        <taxon>Embryophyta</taxon>
        <taxon>Tracheophyta</taxon>
        <taxon>Spermatophyta</taxon>
        <taxon>Magnoliopsida</taxon>
        <taxon>eudicotyledons</taxon>
        <taxon>Gunneridae</taxon>
        <taxon>Pentapetalae</taxon>
        <taxon>rosids</taxon>
        <taxon>malvids</taxon>
        <taxon>Malvales</taxon>
        <taxon>Malvaceae</taxon>
        <taxon>Malvoideae</taxon>
        <taxon>Hibiscus</taxon>
    </lineage>
</organism>
<proteinExistence type="predicted"/>
<evidence type="ECO:0008006" key="4">
    <source>
        <dbReference type="Google" id="ProtNLM"/>
    </source>
</evidence>